<organism evidence="1 2">
    <name type="scientific">Rhizobium tubonense</name>
    <dbReference type="NCBI Taxonomy" id="484088"/>
    <lineage>
        <taxon>Bacteria</taxon>
        <taxon>Pseudomonadati</taxon>
        <taxon>Pseudomonadota</taxon>
        <taxon>Alphaproteobacteria</taxon>
        <taxon>Hyphomicrobiales</taxon>
        <taxon>Rhizobiaceae</taxon>
        <taxon>Rhizobium/Agrobacterium group</taxon>
        <taxon>Rhizobium</taxon>
    </lineage>
</organism>
<accession>A0A2W4F067</accession>
<protein>
    <submittedName>
        <fullName evidence="1">Uncharacterized protein</fullName>
    </submittedName>
</protein>
<gene>
    <name evidence="1" type="ORF">CPY51_06255</name>
</gene>
<proteinExistence type="predicted"/>
<name>A0A2W4F067_9HYPH</name>
<sequence>MSATLASSMAFSPVASNEADDFKKVRGDCELAHMWKDPPDPKAFSRCMKDGHYALRLSPLCQFGARRRGCYELQN</sequence>
<evidence type="ECO:0000313" key="2">
    <source>
        <dbReference type="Proteomes" id="UP000248925"/>
    </source>
</evidence>
<dbReference type="AlphaFoldDB" id="A0A2W4F067"/>
<evidence type="ECO:0000313" key="1">
    <source>
        <dbReference type="EMBL" id="PZM15773.1"/>
    </source>
</evidence>
<keyword evidence="2" id="KW-1185">Reference proteome</keyword>
<reference evidence="1 2" key="1">
    <citation type="journal article" date="2018" name="Sci. Rep.">
        <title>Rhizobium tumorigenes sp. nov., a novel plant tumorigenic bacterium isolated from cane gall tumors on thornless blackberry.</title>
        <authorList>
            <person name="Kuzmanovi N."/>
            <person name="Smalla K."/>
            <person name="Gronow S."/>
            <person name="PuBawska J."/>
        </authorList>
    </citation>
    <scope>NUCLEOTIDE SEQUENCE [LARGE SCALE GENOMIC DNA]</scope>
    <source>
        <strain evidence="1 2">CCBAU 85046</strain>
    </source>
</reference>
<dbReference type="EMBL" id="PCDP01000013">
    <property type="protein sequence ID" value="PZM15773.1"/>
    <property type="molecule type" value="Genomic_DNA"/>
</dbReference>
<comment type="caution">
    <text evidence="1">The sequence shown here is derived from an EMBL/GenBank/DDBJ whole genome shotgun (WGS) entry which is preliminary data.</text>
</comment>
<dbReference type="Proteomes" id="UP000248925">
    <property type="component" value="Unassembled WGS sequence"/>
</dbReference>